<keyword evidence="5 9" id="KW-0472">Membrane</keyword>
<evidence type="ECO:0000256" key="3">
    <source>
        <dbReference type="ARBA" id="ARBA00022729"/>
    </source>
</evidence>
<accession>A0A913X1L2</accession>
<keyword evidence="9" id="KW-1133">Transmembrane helix</keyword>
<feature type="signal peptide" evidence="10">
    <location>
        <begin position="1"/>
        <end position="26"/>
    </location>
</feature>
<name>A0A913X1L2_EXADI</name>
<evidence type="ECO:0000256" key="4">
    <source>
        <dbReference type="ARBA" id="ARBA00022737"/>
    </source>
</evidence>
<feature type="domain" description="Ig-like" evidence="12">
    <location>
        <begin position="364"/>
        <end position="453"/>
    </location>
</feature>
<dbReference type="PROSITE" id="PS01285">
    <property type="entry name" value="FA58C_1"/>
    <property type="match status" value="1"/>
</dbReference>
<dbReference type="EnsemblMetazoa" id="XM_021041833.2">
    <property type="protein sequence ID" value="XP_020897492.1"/>
    <property type="gene ID" value="LOC110236322"/>
</dbReference>
<evidence type="ECO:0000256" key="10">
    <source>
        <dbReference type="SAM" id="SignalP"/>
    </source>
</evidence>
<dbReference type="RefSeq" id="XP_028514059.1">
    <property type="nucleotide sequence ID" value="XM_028658258.1"/>
</dbReference>
<dbReference type="Gene3D" id="2.60.120.260">
    <property type="entry name" value="Galactose-binding domain-like"/>
    <property type="match status" value="1"/>
</dbReference>
<dbReference type="Pfam" id="PF00754">
    <property type="entry name" value="F5_F8_type_C"/>
    <property type="match status" value="1"/>
</dbReference>
<dbReference type="InterPro" id="IPR008979">
    <property type="entry name" value="Galactose-bd-like_sf"/>
</dbReference>
<dbReference type="PROSITE" id="PS50835">
    <property type="entry name" value="IG_LIKE"/>
    <property type="match status" value="3"/>
</dbReference>
<dbReference type="Pfam" id="PF13927">
    <property type="entry name" value="Ig_3"/>
    <property type="match status" value="2"/>
</dbReference>
<evidence type="ECO:0000256" key="9">
    <source>
        <dbReference type="SAM" id="Phobius"/>
    </source>
</evidence>
<evidence type="ECO:0000256" key="7">
    <source>
        <dbReference type="ARBA" id="ARBA00023180"/>
    </source>
</evidence>
<dbReference type="SUPFAM" id="SSF48726">
    <property type="entry name" value="Immunoglobulin"/>
    <property type="match status" value="3"/>
</dbReference>
<evidence type="ECO:0000256" key="8">
    <source>
        <dbReference type="ARBA" id="ARBA00023319"/>
    </source>
</evidence>
<dbReference type="GO" id="GO:0007156">
    <property type="term" value="P:homophilic cell adhesion via plasma membrane adhesion molecules"/>
    <property type="evidence" value="ECO:0007669"/>
    <property type="project" value="TreeGrafter"/>
</dbReference>
<dbReference type="GO" id="GO:0050808">
    <property type="term" value="P:synapse organization"/>
    <property type="evidence" value="ECO:0007669"/>
    <property type="project" value="TreeGrafter"/>
</dbReference>
<dbReference type="Gene3D" id="2.60.40.10">
    <property type="entry name" value="Immunoglobulins"/>
    <property type="match status" value="3"/>
</dbReference>
<evidence type="ECO:0000256" key="1">
    <source>
        <dbReference type="ARBA" id="ARBA00004236"/>
    </source>
</evidence>
<dbReference type="OMA" id="IDVPNIN"/>
<evidence type="ECO:0000313" key="13">
    <source>
        <dbReference type="EnsemblMetazoa" id="XP_020897492.1"/>
    </source>
</evidence>
<feature type="domain" description="Ig-like" evidence="12">
    <location>
        <begin position="274"/>
        <end position="359"/>
    </location>
</feature>
<dbReference type="InterPro" id="IPR007110">
    <property type="entry name" value="Ig-like_dom"/>
</dbReference>
<organism evidence="13 14">
    <name type="scientific">Exaiptasia diaphana</name>
    <name type="common">Tropical sea anemone</name>
    <name type="synonym">Aiptasia pulchella</name>
    <dbReference type="NCBI Taxonomy" id="2652724"/>
    <lineage>
        <taxon>Eukaryota</taxon>
        <taxon>Metazoa</taxon>
        <taxon>Cnidaria</taxon>
        <taxon>Anthozoa</taxon>
        <taxon>Hexacorallia</taxon>
        <taxon>Actiniaria</taxon>
        <taxon>Aiptasiidae</taxon>
        <taxon>Exaiptasia</taxon>
    </lineage>
</organism>
<dbReference type="SMART" id="SM00408">
    <property type="entry name" value="IGc2"/>
    <property type="match status" value="3"/>
</dbReference>
<dbReference type="PANTHER" id="PTHR45080:SF8">
    <property type="entry name" value="IG-LIKE DOMAIN-CONTAINING PROTEIN"/>
    <property type="match status" value="1"/>
</dbReference>
<dbReference type="RefSeq" id="XP_020897492.1">
    <property type="nucleotide sequence ID" value="XM_021041833.2"/>
</dbReference>
<dbReference type="InterPro" id="IPR036179">
    <property type="entry name" value="Ig-like_dom_sf"/>
</dbReference>
<dbReference type="CDD" id="cd00057">
    <property type="entry name" value="FA58C"/>
    <property type="match status" value="1"/>
</dbReference>
<dbReference type="KEGG" id="epa:110236322"/>
<keyword evidence="3 10" id="KW-0732">Signal</keyword>
<evidence type="ECO:0000256" key="2">
    <source>
        <dbReference type="ARBA" id="ARBA00022475"/>
    </source>
</evidence>
<keyword evidence="8" id="KW-0393">Immunoglobulin domain</keyword>
<feature type="domain" description="Ig-like" evidence="12">
    <location>
        <begin position="186"/>
        <end position="269"/>
    </location>
</feature>
<dbReference type="GO" id="GO:0005886">
    <property type="term" value="C:plasma membrane"/>
    <property type="evidence" value="ECO:0007669"/>
    <property type="project" value="UniProtKB-SubCell"/>
</dbReference>
<dbReference type="GO" id="GO:0043025">
    <property type="term" value="C:neuronal cell body"/>
    <property type="evidence" value="ECO:0007669"/>
    <property type="project" value="TreeGrafter"/>
</dbReference>
<dbReference type="GO" id="GO:0030424">
    <property type="term" value="C:axon"/>
    <property type="evidence" value="ECO:0007669"/>
    <property type="project" value="TreeGrafter"/>
</dbReference>
<proteinExistence type="predicted"/>
<feature type="domain" description="F5/8 type C" evidence="11">
    <location>
        <begin position="31"/>
        <end position="182"/>
    </location>
</feature>
<evidence type="ECO:0000259" key="11">
    <source>
        <dbReference type="PROSITE" id="PS50022"/>
    </source>
</evidence>
<feature type="chain" id="PRO_5038275453" evidence="10">
    <location>
        <begin position="27"/>
        <end position="575"/>
    </location>
</feature>
<protein>
    <submittedName>
        <fullName evidence="13">Uncharacterized protein</fullName>
    </submittedName>
</protein>
<dbReference type="InterPro" id="IPR013783">
    <property type="entry name" value="Ig-like_fold"/>
</dbReference>
<dbReference type="InterPro" id="IPR003598">
    <property type="entry name" value="Ig_sub2"/>
</dbReference>
<evidence type="ECO:0000259" key="12">
    <source>
        <dbReference type="PROSITE" id="PS50835"/>
    </source>
</evidence>
<keyword evidence="14" id="KW-1185">Reference proteome</keyword>
<keyword evidence="7" id="KW-0325">Glycoprotein</keyword>
<keyword evidence="9" id="KW-0812">Transmembrane</keyword>
<dbReference type="SUPFAM" id="SSF49785">
    <property type="entry name" value="Galactose-binding domain-like"/>
    <property type="match status" value="1"/>
</dbReference>
<dbReference type="Proteomes" id="UP000887567">
    <property type="component" value="Unplaced"/>
</dbReference>
<dbReference type="PROSITE" id="PS50022">
    <property type="entry name" value="FA58C_3"/>
    <property type="match status" value="1"/>
</dbReference>
<dbReference type="OrthoDB" id="6159398at2759"/>
<comment type="subcellular location">
    <subcellularLocation>
        <location evidence="1">Cell membrane</location>
    </subcellularLocation>
</comment>
<dbReference type="FunFam" id="2.60.40.10:FF:000005">
    <property type="entry name" value="Neuronal cell adhesion molecule"/>
    <property type="match status" value="1"/>
</dbReference>
<keyword evidence="6" id="KW-1015">Disulfide bond</keyword>
<feature type="transmembrane region" description="Helical" evidence="9">
    <location>
        <begin position="482"/>
        <end position="504"/>
    </location>
</feature>
<dbReference type="GO" id="GO:0008046">
    <property type="term" value="F:axon guidance receptor activity"/>
    <property type="evidence" value="ECO:0007669"/>
    <property type="project" value="TreeGrafter"/>
</dbReference>
<reference evidence="13" key="1">
    <citation type="submission" date="2022-11" db="UniProtKB">
        <authorList>
            <consortium name="EnsemblMetazoa"/>
        </authorList>
    </citation>
    <scope>IDENTIFICATION</scope>
</reference>
<dbReference type="EnsemblMetazoa" id="XM_028658258.1">
    <property type="protein sequence ID" value="XP_028514059.1"/>
    <property type="gene ID" value="LOC110236322"/>
</dbReference>
<dbReference type="InterPro" id="IPR003599">
    <property type="entry name" value="Ig_sub"/>
</dbReference>
<dbReference type="InterPro" id="IPR000421">
    <property type="entry name" value="FA58C"/>
</dbReference>
<evidence type="ECO:0000256" key="5">
    <source>
        <dbReference type="ARBA" id="ARBA00023136"/>
    </source>
</evidence>
<evidence type="ECO:0000313" key="14">
    <source>
        <dbReference type="Proteomes" id="UP000887567"/>
    </source>
</evidence>
<dbReference type="GeneID" id="110236322"/>
<dbReference type="InterPro" id="IPR050958">
    <property type="entry name" value="Cell_Adh-Cytoskel_Orgn"/>
</dbReference>
<dbReference type="PANTHER" id="PTHR45080">
    <property type="entry name" value="CONTACTIN 5"/>
    <property type="match status" value="1"/>
</dbReference>
<dbReference type="AlphaFoldDB" id="A0A913X1L2"/>
<sequence>MNAVIVLIRTFFNKYLVLLGLRAALATIEGCVNFHPVGVANRTIISNSQMSASTSFYASVDYLTPKYGRLGSRRAWCAKSKRSDDWLQVDMGNVYLICGVATQGKTYRVSEWTTNYTLSVSRDGVTWQPYQENGVTKFWKGNDDGSSIVRRNLTSPVWTRYVRFYVNDFQVFPCLRVEIFVEFTSPVIKMHPKPAIVQLGGNFRLDCLAKGSPRPEIAWKLNGNDVIGQQLKNGSLEVKNVENDKSFEGTYRCIARNLVGQDVSDANVSVFEKPKILDSSPLTKSFLLGATGVLSCYAIGDPHPTIAWMKDGSTHIPRAKLHDDNHVLVISNVSAHDQGLYQCVAHNDIGQALSSTHVKILDHPTIDTSLTRKLVQTGLHQTVNMGCYGNSILPVTYSWSKNKVLLHSNDSNGTILVFGKILVVTPKAEKDYGIYTCHVRNSVDSTDFEIELRPIALTTNHSVSGPVQSNLSCSPPSCNKRLGIIISLVLVFVLSVAMNIRFIYHTYQIKKLSKTPSKPIPMNTLTREESNLIKDTEIAWDNLLPEASAQRGAFVNAGVISDKEALFSKQINIQT</sequence>
<dbReference type="SMART" id="SM00409">
    <property type="entry name" value="IG"/>
    <property type="match status" value="3"/>
</dbReference>
<evidence type="ECO:0000256" key="6">
    <source>
        <dbReference type="ARBA" id="ARBA00023157"/>
    </source>
</evidence>
<keyword evidence="2" id="KW-1003">Cell membrane</keyword>
<dbReference type="CDD" id="cd00096">
    <property type="entry name" value="Ig"/>
    <property type="match status" value="1"/>
</dbReference>
<keyword evidence="4" id="KW-0677">Repeat</keyword>
<dbReference type="SMART" id="SM00231">
    <property type="entry name" value="FA58C"/>
    <property type="match status" value="1"/>
</dbReference>